<dbReference type="InterPro" id="IPR038765">
    <property type="entry name" value="Papain-like_cys_pep_sf"/>
</dbReference>
<feature type="compositionally biased region" description="Basic and acidic residues" evidence="5">
    <location>
        <begin position="141"/>
        <end position="158"/>
    </location>
</feature>
<dbReference type="PANTHER" id="PTHR47359">
    <property type="entry name" value="PEPTIDOGLYCAN DL-ENDOPEPTIDASE CWLO"/>
    <property type="match status" value="1"/>
</dbReference>
<feature type="region of interest" description="Disordered" evidence="5">
    <location>
        <begin position="61"/>
        <end position="96"/>
    </location>
</feature>
<comment type="similarity">
    <text evidence="1">Belongs to the peptidase C40 family.</text>
</comment>
<keyword evidence="2" id="KW-0645">Protease</keyword>
<dbReference type="RefSeq" id="WP_270679222.1">
    <property type="nucleotide sequence ID" value="NZ_JAQFWP010000037.1"/>
</dbReference>
<feature type="compositionally biased region" description="Basic and acidic residues" evidence="5">
    <location>
        <begin position="177"/>
        <end position="186"/>
    </location>
</feature>
<dbReference type="Pfam" id="PF00877">
    <property type="entry name" value="NLPC_P60"/>
    <property type="match status" value="1"/>
</dbReference>
<organism evidence="8 9">
    <name type="scientific">Nocardiopsis suaedae</name>
    <dbReference type="NCBI Taxonomy" id="3018444"/>
    <lineage>
        <taxon>Bacteria</taxon>
        <taxon>Bacillati</taxon>
        <taxon>Actinomycetota</taxon>
        <taxon>Actinomycetes</taxon>
        <taxon>Streptosporangiales</taxon>
        <taxon>Nocardiopsidaceae</taxon>
        <taxon>Nocardiopsis</taxon>
    </lineage>
</organism>
<evidence type="ECO:0000313" key="8">
    <source>
        <dbReference type="EMBL" id="MDA2806584.1"/>
    </source>
</evidence>
<evidence type="ECO:0000313" key="9">
    <source>
        <dbReference type="Proteomes" id="UP001165685"/>
    </source>
</evidence>
<comment type="caution">
    <text evidence="8">The sequence shown here is derived from an EMBL/GenBank/DDBJ whole genome shotgun (WGS) entry which is preliminary data.</text>
</comment>
<dbReference type="EMBL" id="JAQFWP010000037">
    <property type="protein sequence ID" value="MDA2806584.1"/>
    <property type="molecule type" value="Genomic_DNA"/>
</dbReference>
<keyword evidence="6" id="KW-0732">Signal</keyword>
<feature type="compositionally biased region" description="Acidic residues" evidence="5">
    <location>
        <begin position="159"/>
        <end position="176"/>
    </location>
</feature>
<dbReference type="InterPro" id="IPR006311">
    <property type="entry name" value="TAT_signal"/>
</dbReference>
<dbReference type="SUPFAM" id="SSF54001">
    <property type="entry name" value="Cysteine proteinases"/>
    <property type="match status" value="1"/>
</dbReference>
<feature type="chain" id="PRO_5045957677" evidence="6">
    <location>
        <begin position="38"/>
        <end position="342"/>
    </location>
</feature>
<reference evidence="8" key="1">
    <citation type="submission" date="2023-01" db="EMBL/GenBank/DDBJ databases">
        <title>Draft genome sequence of Nocardiopsis sp. LSu2-4 isolated from halophytes.</title>
        <authorList>
            <person name="Duangmal K."/>
            <person name="Chantavorakit T."/>
        </authorList>
    </citation>
    <scope>NUCLEOTIDE SEQUENCE</scope>
    <source>
        <strain evidence="8">LSu2-4</strain>
    </source>
</reference>
<feature type="region of interest" description="Disordered" evidence="5">
    <location>
        <begin position="204"/>
        <end position="223"/>
    </location>
</feature>
<evidence type="ECO:0000256" key="2">
    <source>
        <dbReference type="ARBA" id="ARBA00022670"/>
    </source>
</evidence>
<proteinExistence type="inferred from homology"/>
<evidence type="ECO:0000259" key="7">
    <source>
        <dbReference type="PROSITE" id="PS51935"/>
    </source>
</evidence>
<keyword evidence="4" id="KW-0788">Thiol protease</keyword>
<dbReference type="InterPro" id="IPR000064">
    <property type="entry name" value="NLP_P60_dom"/>
</dbReference>
<feature type="compositionally biased region" description="Gly residues" evidence="5">
    <location>
        <begin position="207"/>
        <end position="218"/>
    </location>
</feature>
<accession>A0ABT4TQQ5</accession>
<keyword evidence="3" id="KW-0378">Hydrolase</keyword>
<evidence type="ECO:0000256" key="4">
    <source>
        <dbReference type="ARBA" id="ARBA00022807"/>
    </source>
</evidence>
<dbReference type="InterPro" id="IPR051794">
    <property type="entry name" value="PG_Endopeptidase_C40"/>
</dbReference>
<sequence length="342" mass="36962">MHEPRERGSNRRRLAAAGFVAAGALLASTALSGTASADPSADDVRDRIEELEKEYSEQAEAYNQAKQDHDAAQEKLEDIKADKKEAEKELEDMQSGVRSLATAAYSGDDFSSLPYLATSSGPEEALRQASDMGYLSQSQQDRLDNYVEKKNKLERIENEADETESDAEERLEDAEEAKDNAEEKIQEQQDLLDELTAEERAAATEGVDGGGDSSGGGASAPQGNGNAQAAINFIYAQIGDSYSLGANGPDVWDCSSLVQAAWREAGVNLPRTTYDQVNAGTSVSWDQMQPGDLIFFYDGPDHVGMYVGGGKMVHASNPSKPVAEVQLNSYYQQNFHSAVRVG</sequence>
<gene>
    <name evidence="8" type="ORF">O4U47_18895</name>
</gene>
<feature type="signal peptide" evidence="6">
    <location>
        <begin position="1"/>
        <end position="37"/>
    </location>
</feature>
<dbReference type="Proteomes" id="UP001165685">
    <property type="component" value="Unassembled WGS sequence"/>
</dbReference>
<dbReference type="Gene3D" id="3.90.1720.10">
    <property type="entry name" value="endopeptidase domain like (from Nostoc punctiforme)"/>
    <property type="match status" value="1"/>
</dbReference>
<evidence type="ECO:0000256" key="1">
    <source>
        <dbReference type="ARBA" id="ARBA00007074"/>
    </source>
</evidence>
<dbReference type="Gene3D" id="6.10.250.3150">
    <property type="match status" value="1"/>
</dbReference>
<evidence type="ECO:0000256" key="5">
    <source>
        <dbReference type="SAM" id="MobiDB-lite"/>
    </source>
</evidence>
<evidence type="ECO:0000256" key="6">
    <source>
        <dbReference type="SAM" id="SignalP"/>
    </source>
</evidence>
<evidence type="ECO:0000256" key="3">
    <source>
        <dbReference type="ARBA" id="ARBA00022801"/>
    </source>
</evidence>
<feature type="domain" description="NlpC/P60" evidence="7">
    <location>
        <begin position="224"/>
        <end position="342"/>
    </location>
</feature>
<protein>
    <submittedName>
        <fullName evidence="8">NlpC/P60 family protein</fullName>
    </submittedName>
</protein>
<dbReference type="PROSITE" id="PS51318">
    <property type="entry name" value="TAT"/>
    <property type="match status" value="1"/>
</dbReference>
<keyword evidence="9" id="KW-1185">Reference proteome</keyword>
<dbReference type="PROSITE" id="PS51935">
    <property type="entry name" value="NLPC_P60"/>
    <property type="match status" value="1"/>
</dbReference>
<name>A0ABT4TQQ5_9ACTN</name>
<feature type="region of interest" description="Disordered" evidence="5">
    <location>
        <begin position="109"/>
        <end position="186"/>
    </location>
</feature>
<feature type="compositionally biased region" description="Basic and acidic residues" evidence="5">
    <location>
        <begin position="66"/>
        <end position="87"/>
    </location>
</feature>
<dbReference type="PANTHER" id="PTHR47359:SF3">
    <property type="entry name" value="NLP_P60 DOMAIN-CONTAINING PROTEIN-RELATED"/>
    <property type="match status" value="1"/>
</dbReference>